<name>A0ABS1HLU0_9BACT</name>
<comment type="caution">
    <text evidence="2">The sequence shown here is derived from an EMBL/GenBank/DDBJ whole genome shotgun (WGS) entry which is preliminary data.</text>
</comment>
<dbReference type="EMBL" id="JAENRR010000038">
    <property type="protein sequence ID" value="MBK3518654.1"/>
    <property type="molecule type" value="Genomic_DNA"/>
</dbReference>
<feature type="transmembrane region" description="Helical" evidence="1">
    <location>
        <begin position="45"/>
        <end position="66"/>
    </location>
</feature>
<proteinExistence type="predicted"/>
<reference evidence="2 3" key="1">
    <citation type="submission" date="2021-01" db="EMBL/GenBank/DDBJ databases">
        <title>Carboxyliciviraga sp.nov., isolated from coastal sediments.</title>
        <authorList>
            <person name="Lu D."/>
            <person name="Zhang T."/>
        </authorList>
    </citation>
    <scope>NUCLEOTIDE SEQUENCE [LARGE SCALE GENOMIC DNA]</scope>
    <source>
        <strain evidence="2 3">N1Y132</strain>
    </source>
</reference>
<keyword evidence="1" id="KW-0472">Membrane</keyword>
<dbReference type="Proteomes" id="UP000605676">
    <property type="component" value="Unassembled WGS sequence"/>
</dbReference>
<protein>
    <recommendedName>
        <fullName evidence="4">Major facilitator superfamily (MFS) profile domain-containing protein</fullName>
    </recommendedName>
</protein>
<dbReference type="RefSeq" id="WP_200465880.1">
    <property type="nucleotide sequence ID" value="NZ_JAENRR010000038.1"/>
</dbReference>
<evidence type="ECO:0000313" key="2">
    <source>
        <dbReference type="EMBL" id="MBK3518654.1"/>
    </source>
</evidence>
<gene>
    <name evidence="2" type="ORF">JIV24_15010</name>
</gene>
<organism evidence="2 3">
    <name type="scientific">Carboxylicivirga marina</name>
    <dbReference type="NCBI Taxonomy" id="2800988"/>
    <lineage>
        <taxon>Bacteria</taxon>
        <taxon>Pseudomonadati</taxon>
        <taxon>Bacteroidota</taxon>
        <taxon>Bacteroidia</taxon>
        <taxon>Marinilabiliales</taxon>
        <taxon>Marinilabiliaceae</taxon>
        <taxon>Carboxylicivirga</taxon>
    </lineage>
</organism>
<keyword evidence="1" id="KW-1133">Transmembrane helix</keyword>
<evidence type="ECO:0000256" key="1">
    <source>
        <dbReference type="SAM" id="Phobius"/>
    </source>
</evidence>
<keyword evidence="3" id="KW-1185">Reference proteome</keyword>
<keyword evidence="1" id="KW-0812">Transmembrane</keyword>
<evidence type="ECO:0000313" key="3">
    <source>
        <dbReference type="Proteomes" id="UP000605676"/>
    </source>
</evidence>
<sequence length="77" mass="8780">MKTTTTFLVFLCLCIIPILQGFDNSASILYRHLLSDEGTYMWYQQLFNLTTFLASAIGVLIGGLAIDKWNFKKNRLS</sequence>
<evidence type="ECO:0008006" key="4">
    <source>
        <dbReference type="Google" id="ProtNLM"/>
    </source>
</evidence>
<accession>A0ABS1HLU0</accession>